<accession>A0ABY8VL43</accession>
<evidence type="ECO:0008006" key="6">
    <source>
        <dbReference type="Google" id="ProtNLM"/>
    </source>
</evidence>
<evidence type="ECO:0000256" key="1">
    <source>
        <dbReference type="SAM" id="MobiDB-lite"/>
    </source>
</evidence>
<feature type="compositionally biased region" description="Acidic residues" evidence="1">
    <location>
        <begin position="46"/>
        <end position="58"/>
    </location>
</feature>
<feature type="region of interest" description="Disordered" evidence="1">
    <location>
        <begin position="37"/>
        <end position="67"/>
    </location>
</feature>
<reference evidence="4 5" key="1">
    <citation type="submission" date="2023-05" db="EMBL/GenBank/DDBJ databases">
        <title>Corynebacterium suedekumii sp. nov. and Corynebacterium breve sp. nov. isolated from raw cow's milk.</title>
        <authorList>
            <person name="Baer M.K."/>
            <person name="Mehl L."/>
            <person name="Hellmuth R."/>
            <person name="Marke G."/>
            <person name="Lipski A."/>
        </authorList>
    </citation>
    <scope>NUCLEOTIDE SEQUENCE [LARGE SCALE GENOMIC DNA]</scope>
    <source>
        <strain evidence="4 5">R4</strain>
    </source>
</reference>
<dbReference type="RefSeq" id="WP_284826824.1">
    <property type="nucleotide sequence ID" value="NZ_CP126969.1"/>
</dbReference>
<name>A0ABY8VL43_9CORY</name>
<protein>
    <recommendedName>
        <fullName evidence="6">Secreted protein</fullName>
    </recommendedName>
</protein>
<keyword evidence="2" id="KW-0472">Membrane</keyword>
<evidence type="ECO:0000256" key="3">
    <source>
        <dbReference type="SAM" id="SignalP"/>
    </source>
</evidence>
<keyword evidence="5" id="KW-1185">Reference proteome</keyword>
<dbReference type="EMBL" id="CP126969">
    <property type="protein sequence ID" value="WIM68943.1"/>
    <property type="molecule type" value="Genomic_DNA"/>
</dbReference>
<proteinExistence type="predicted"/>
<feature type="signal peptide" evidence="3">
    <location>
        <begin position="1"/>
        <end position="27"/>
    </location>
</feature>
<organism evidence="4 5">
    <name type="scientific">Corynebacterium breve</name>
    <dbReference type="NCBI Taxonomy" id="3049799"/>
    <lineage>
        <taxon>Bacteria</taxon>
        <taxon>Bacillati</taxon>
        <taxon>Actinomycetota</taxon>
        <taxon>Actinomycetes</taxon>
        <taxon>Mycobacteriales</taxon>
        <taxon>Corynebacteriaceae</taxon>
        <taxon>Corynebacterium</taxon>
    </lineage>
</organism>
<gene>
    <name evidence="4" type="ORF">QP027_06085</name>
</gene>
<keyword evidence="2" id="KW-1133">Transmembrane helix</keyword>
<keyword evidence="3" id="KW-0732">Signal</keyword>
<evidence type="ECO:0000256" key="2">
    <source>
        <dbReference type="SAM" id="Phobius"/>
    </source>
</evidence>
<keyword evidence="2" id="KW-0812">Transmembrane</keyword>
<evidence type="ECO:0000313" key="5">
    <source>
        <dbReference type="Proteomes" id="UP001225598"/>
    </source>
</evidence>
<evidence type="ECO:0000313" key="4">
    <source>
        <dbReference type="EMBL" id="WIM68943.1"/>
    </source>
</evidence>
<sequence length="95" mass="9662">MKIRKSLVAAATALTVVTAGVSAPAFAEETNTLAPAASASLSSADTPEDGAQEDDAEATDASSDPDDIKNWIGVFTAVISALGALFAFVTKYIIK</sequence>
<feature type="transmembrane region" description="Helical" evidence="2">
    <location>
        <begin position="71"/>
        <end position="94"/>
    </location>
</feature>
<feature type="chain" id="PRO_5045505472" description="Secreted protein" evidence="3">
    <location>
        <begin position="28"/>
        <end position="95"/>
    </location>
</feature>
<dbReference type="Proteomes" id="UP001225598">
    <property type="component" value="Chromosome"/>
</dbReference>